<name>A0A6M3JWK3_9ZZZZ</name>
<dbReference type="InterPro" id="IPR004843">
    <property type="entry name" value="Calcineurin-like_PHP"/>
</dbReference>
<dbReference type="Pfam" id="PF00149">
    <property type="entry name" value="Metallophos"/>
    <property type="match status" value="1"/>
</dbReference>
<dbReference type="InterPro" id="IPR029052">
    <property type="entry name" value="Metallo-depent_PP-like"/>
</dbReference>
<dbReference type="GO" id="GO:0016787">
    <property type="term" value="F:hydrolase activity"/>
    <property type="evidence" value="ECO:0007669"/>
    <property type="project" value="InterPro"/>
</dbReference>
<dbReference type="EMBL" id="MT143154">
    <property type="protein sequence ID" value="QJA93509.1"/>
    <property type="molecule type" value="Genomic_DNA"/>
</dbReference>
<organism evidence="2">
    <name type="scientific">viral metagenome</name>
    <dbReference type="NCBI Taxonomy" id="1070528"/>
    <lineage>
        <taxon>unclassified sequences</taxon>
        <taxon>metagenomes</taxon>
        <taxon>organismal metagenomes</taxon>
    </lineage>
</organism>
<reference evidence="2" key="1">
    <citation type="submission" date="2020-03" db="EMBL/GenBank/DDBJ databases">
        <title>The deep terrestrial virosphere.</title>
        <authorList>
            <person name="Holmfeldt K."/>
            <person name="Nilsson E."/>
            <person name="Simone D."/>
            <person name="Lopez-Fernandez M."/>
            <person name="Wu X."/>
            <person name="de Brujin I."/>
            <person name="Lundin D."/>
            <person name="Andersson A."/>
            <person name="Bertilsson S."/>
            <person name="Dopson M."/>
        </authorList>
    </citation>
    <scope>NUCLEOTIDE SEQUENCE</scope>
    <source>
        <strain evidence="2">MM415A02260</strain>
        <strain evidence="3">MM415B04205</strain>
    </source>
</reference>
<dbReference type="InterPro" id="IPR050535">
    <property type="entry name" value="DNA_Repair-Maintenance_Comp"/>
</dbReference>
<evidence type="ECO:0000313" key="2">
    <source>
        <dbReference type="EMBL" id="QJA73751.1"/>
    </source>
</evidence>
<accession>A0A6M3JWK3</accession>
<dbReference type="PANTHER" id="PTHR30337:SF0">
    <property type="entry name" value="NUCLEASE SBCCD SUBUNIT D"/>
    <property type="match status" value="1"/>
</dbReference>
<protein>
    <submittedName>
        <fullName evidence="2">Putative calcineurin-like phosphoesterase</fullName>
    </submittedName>
</protein>
<proteinExistence type="predicted"/>
<sequence>MKLAMLSDPHLLIHKPKARLDDAIATAFKKMNFVLKYCKDNSCNLLISGDLTDKPRSWYMLPRVLDLFSNYSDVKVFAVFGQHDMYLYSEEMRDKTILGALYNAGLVELLSSKPISLSNVDIYGCNYGEEVPKVRNKNSKNILVIHAPIAEKALYTKHDYISARTFLKDNKDYKIIFCGDIHVGFCLGDKSGRTILNTGPMIRKTADKYNFIHEPCFYTYDTVTDDIRMIGIPHRPAEEVLSREHIVDEEDKKKLRNKFTESLSKEIEVDMSFTSNLEAFLRRNRIVRKGVRNVIAKELSILDVKDWKIGEVI</sequence>
<dbReference type="SUPFAM" id="SSF56300">
    <property type="entry name" value="Metallo-dependent phosphatases"/>
    <property type="match status" value="1"/>
</dbReference>
<dbReference type="AlphaFoldDB" id="A0A6M3JWK3"/>
<gene>
    <name evidence="2" type="ORF">MM415A02260_0007</name>
    <name evidence="3" type="ORF">MM415B04205_0008</name>
</gene>
<dbReference type="Gene3D" id="3.60.21.10">
    <property type="match status" value="1"/>
</dbReference>
<dbReference type="PANTHER" id="PTHR30337">
    <property type="entry name" value="COMPONENT OF ATP-DEPENDENT DSDNA EXONUCLEASE"/>
    <property type="match status" value="1"/>
</dbReference>
<evidence type="ECO:0000259" key="1">
    <source>
        <dbReference type="Pfam" id="PF00149"/>
    </source>
</evidence>
<evidence type="ECO:0000313" key="3">
    <source>
        <dbReference type="EMBL" id="QJA93509.1"/>
    </source>
</evidence>
<feature type="domain" description="Calcineurin-like phosphoesterase" evidence="1">
    <location>
        <begin position="1"/>
        <end position="183"/>
    </location>
</feature>
<dbReference type="EMBL" id="MT142050">
    <property type="protein sequence ID" value="QJA73751.1"/>
    <property type="molecule type" value="Genomic_DNA"/>
</dbReference>